<dbReference type="SUPFAM" id="SSF56672">
    <property type="entry name" value="DNA/RNA polymerases"/>
    <property type="match status" value="1"/>
</dbReference>
<accession>A0ABR0A998</accession>
<sequence length="191" mass="21714">MLELWQSDSPSTSAVPSERKGVQQVCQDRSFCKIAQIDAIPDDMHHNEIPERKLLPRGTNAITAIRSPIIMPHQSNYPVANGVRTFNGCIGFHELLNPHSLLLKKGLMWEWTTTHEDAFLKARKALSETHDLAFYYQKRPTALQVDASRLRSGIYFEAKGCRWELANGPSRLQVFQRRTHCGSQTARSDPE</sequence>
<name>A0ABR0A998_9CRUS</name>
<proteinExistence type="predicted"/>
<evidence type="ECO:0000313" key="3">
    <source>
        <dbReference type="Proteomes" id="UP001234178"/>
    </source>
</evidence>
<evidence type="ECO:0000256" key="1">
    <source>
        <dbReference type="SAM" id="MobiDB-lite"/>
    </source>
</evidence>
<dbReference type="EMBL" id="JAOYFB010000036">
    <property type="protein sequence ID" value="KAK4021711.1"/>
    <property type="molecule type" value="Genomic_DNA"/>
</dbReference>
<dbReference type="Proteomes" id="UP001234178">
    <property type="component" value="Unassembled WGS sequence"/>
</dbReference>
<feature type="region of interest" description="Disordered" evidence="1">
    <location>
        <begin position="1"/>
        <end position="21"/>
    </location>
</feature>
<dbReference type="InterPro" id="IPR043502">
    <property type="entry name" value="DNA/RNA_pol_sf"/>
</dbReference>
<gene>
    <name evidence="2" type="ORF">OUZ56_003620</name>
</gene>
<organism evidence="2 3">
    <name type="scientific">Daphnia magna</name>
    <dbReference type="NCBI Taxonomy" id="35525"/>
    <lineage>
        <taxon>Eukaryota</taxon>
        <taxon>Metazoa</taxon>
        <taxon>Ecdysozoa</taxon>
        <taxon>Arthropoda</taxon>
        <taxon>Crustacea</taxon>
        <taxon>Branchiopoda</taxon>
        <taxon>Diplostraca</taxon>
        <taxon>Cladocera</taxon>
        <taxon>Anomopoda</taxon>
        <taxon>Daphniidae</taxon>
        <taxon>Daphnia</taxon>
    </lineage>
</organism>
<feature type="compositionally biased region" description="Polar residues" evidence="1">
    <location>
        <begin position="1"/>
        <end position="15"/>
    </location>
</feature>
<protein>
    <recommendedName>
        <fullName evidence="4">Reverse transcriptase/retrotransposon-derived protein RNase H-like domain-containing protein</fullName>
    </recommendedName>
</protein>
<comment type="caution">
    <text evidence="2">The sequence shown here is derived from an EMBL/GenBank/DDBJ whole genome shotgun (WGS) entry which is preliminary data.</text>
</comment>
<keyword evidence="3" id="KW-1185">Reference proteome</keyword>
<evidence type="ECO:0000313" key="2">
    <source>
        <dbReference type="EMBL" id="KAK4021711.1"/>
    </source>
</evidence>
<reference evidence="2 3" key="1">
    <citation type="journal article" date="2023" name="Nucleic Acids Res.">
        <title>The hologenome of Daphnia magna reveals possible DNA methylation and microbiome-mediated evolution of the host genome.</title>
        <authorList>
            <person name="Chaturvedi A."/>
            <person name="Li X."/>
            <person name="Dhandapani V."/>
            <person name="Marshall H."/>
            <person name="Kissane S."/>
            <person name="Cuenca-Cambronero M."/>
            <person name="Asole G."/>
            <person name="Calvet F."/>
            <person name="Ruiz-Romero M."/>
            <person name="Marangio P."/>
            <person name="Guigo R."/>
            <person name="Rago D."/>
            <person name="Mirbahai L."/>
            <person name="Eastwood N."/>
            <person name="Colbourne J.K."/>
            <person name="Zhou J."/>
            <person name="Mallon E."/>
            <person name="Orsini L."/>
        </authorList>
    </citation>
    <scope>NUCLEOTIDE SEQUENCE [LARGE SCALE GENOMIC DNA]</scope>
    <source>
        <strain evidence="2">LRV0_1</strain>
    </source>
</reference>
<evidence type="ECO:0008006" key="4">
    <source>
        <dbReference type="Google" id="ProtNLM"/>
    </source>
</evidence>